<evidence type="ECO:0000256" key="4">
    <source>
        <dbReference type="ARBA" id="ARBA00022692"/>
    </source>
</evidence>
<dbReference type="GO" id="GO:0046872">
    <property type="term" value="F:metal ion binding"/>
    <property type="evidence" value="ECO:0007669"/>
    <property type="project" value="UniProtKB-KW"/>
</dbReference>
<evidence type="ECO:0000256" key="5">
    <source>
        <dbReference type="ARBA" id="ARBA00022723"/>
    </source>
</evidence>
<keyword evidence="11 12" id="KW-0472">Membrane</keyword>
<feature type="transmembrane region" description="Helical" evidence="12">
    <location>
        <begin position="61"/>
        <end position="79"/>
    </location>
</feature>
<feature type="domain" description="CAAX prenyl protease 1 N-terminal" evidence="14">
    <location>
        <begin position="27"/>
        <end position="199"/>
    </location>
</feature>
<keyword evidence="10" id="KW-0482">Metalloprotease</keyword>
<evidence type="ECO:0000256" key="12">
    <source>
        <dbReference type="SAM" id="Phobius"/>
    </source>
</evidence>
<keyword evidence="5" id="KW-0479">Metal-binding</keyword>
<gene>
    <name evidence="15" type="ORF">METZ01_LOCUS66183</name>
</gene>
<dbReference type="PANTHER" id="PTHR10120">
    <property type="entry name" value="CAAX PRENYL PROTEASE 1"/>
    <property type="match status" value="1"/>
</dbReference>
<dbReference type="GO" id="GO:0005789">
    <property type="term" value="C:endoplasmic reticulum membrane"/>
    <property type="evidence" value="ECO:0007669"/>
    <property type="project" value="UniProtKB-SubCell"/>
</dbReference>
<keyword evidence="4 12" id="KW-0812">Transmembrane</keyword>
<feature type="domain" description="Peptidase M48" evidence="13">
    <location>
        <begin position="204"/>
        <end position="409"/>
    </location>
</feature>
<dbReference type="Gene3D" id="3.30.2010.10">
    <property type="entry name" value="Metalloproteases ('zincins'), catalytic domain"/>
    <property type="match status" value="1"/>
</dbReference>
<protein>
    <recommendedName>
        <fullName evidence="16">Peptidase M48 domain-containing protein</fullName>
    </recommendedName>
</protein>
<evidence type="ECO:0008006" key="16">
    <source>
        <dbReference type="Google" id="ProtNLM"/>
    </source>
</evidence>
<evidence type="ECO:0000256" key="6">
    <source>
        <dbReference type="ARBA" id="ARBA00022801"/>
    </source>
</evidence>
<feature type="transmembrane region" description="Helical" evidence="12">
    <location>
        <begin position="6"/>
        <end position="27"/>
    </location>
</feature>
<evidence type="ECO:0000256" key="11">
    <source>
        <dbReference type="ARBA" id="ARBA00023136"/>
    </source>
</evidence>
<name>A0A381TC69_9ZZZZ</name>
<reference evidence="15" key="1">
    <citation type="submission" date="2018-05" db="EMBL/GenBank/DDBJ databases">
        <authorList>
            <person name="Lanie J.A."/>
            <person name="Ng W.-L."/>
            <person name="Kazmierczak K.M."/>
            <person name="Andrzejewski T.M."/>
            <person name="Davidsen T.M."/>
            <person name="Wayne K.J."/>
            <person name="Tettelin H."/>
            <person name="Glass J.I."/>
            <person name="Rusch D."/>
            <person name="Podicherti R."/>
            <person name="Tsui H.-C.T."/>
            <person name="Winkler M.E."/>
        </authorList>
    </citation>
    <scope>NUCLEOTIDE SEQUENCE</scope>
</reference>
<proteinExistence type="predicted"/>
<keyword evidence="8" id="KW-0862">Zinc</keyword>
<dbReference type="EMBL" id="UINC01004304">
    <property type="protein sequence ID" value="SVA13329.1"/>
    <property type="molecule type" value="Genomic_DNA"/>
</dbReference>
<evidence type="ECO:0000256" key="7">
    <source>
        <dbReference type="ARBA" id="ARBA00022824"/>
    </source>
</evidence>
<evidence type="ECO:0000256" key="2">
    <source>
        <dbReference type="ARBA" id="ARBA00004477"/>
    </source>
</evidence>
<evidence type="ECO:0000256" key="10">
    <source>
        <dbReference type="ARBA" id="ARBA00023049"/>
    </source>
</evidence>
<feature type="transmembrane region" description="Helical" evidence="12">
    <location>
        <begin position="322"/>
        <end position="343"/>
    </location>
</feature>
<dbReference type="Pfam" id="PF16491">
    <property type="entry name" value="Peptidase_M48_N"/>
    <property type="match status" value="1"/>
</dbReference>
<comment type="cofactor">
    <cofactor evidence="1">
        <name>Zn(2+)</name>
        <dbReference type="ChEBI" id="CHEBI:29105"/>
    </cofactor>
</comment>
<feature type="transmembrane region" description="Helical" evidence="12">
    <location>
        <begin position="172"/>
        <end position="202"/>
    </location>
</feature>
<evidence type="ECO:0000259" key="13">
    <source>
        <dbReference type="Pfam" id="PF01435"/>
    </source>
</evidence>
<sequence>MNVYAWVVLVSVIGEFALSVVTSTLNVRAMKTTVPGEFRGVYDDDTYARSQAYTRERTRFGLVRSATSLALLLGFWGFGGFGWLDQLCRTAGFGPVPTGLLFVAALLAASTLLGLPFRIYSTFVIEERFGFNRTTPNTFTLDLLKGLVLSTILGGALLSLVLYFFGWAGSNAWLWCWGAVAVFMLTAQFIAPTWIMPLFLTFTPLEKGELKNALVSYARSVQFPLDELFVVDGSRRSAKANAFFTGFGSRKRIGLFDTLVAQHTTPELVAVVAHEVGHYKRGHIVKGLGLGLAQTGVMFWLFSLCLEQQGLYEAFGVTDPSVHAGLVFFGLLLTPIELVLSLVTNQFSRAHEFEADAFAATTTGNAESLVTALKTLSADSLSNLTPHPLQVFVHYSHPPVLQRITALRALDRG</sequence>
<keyword evidence="3" id="KW-0645">Protease</keyword>
<accession>A0A381TC69</accession>
<dbReference type="InterPro" id="IPR027057">
    <property type="entry name" value="CAXX_Prtase_1"/>
</dbReference>
<evidence type="ECO:0000256" key="1">
    <source>
        <dbReference type="ARBA" id="ARBA00001947"/>
    </source>
</evidence>
<dbReference type="FunFam" id="3.30.2010.10:FF:000002">
    <property type="entry name" value="CAAX prenyl protease"/>
    <property type="match status" value="1"/>
</dbReference>
<dbReference type="InterPro" id="IPR032456">
    <property type="entry name" value="Peptidase_M48_N"/>
</dbReference>
<feature type="transmembrane region" description="Helical" evidence="12">
    <location>
        <begin position="146"/>
        <end position="166"/>
    </location>
</feature>
<comment type="subcellular location">
    <subcellularLocation>
        <location evidence="2">Endoplasmic reticulum membrane</location>
        <topology evidence="2">Multi-pass membrane protein</topology>
    </subcellularLocation>
</comment>
<evidence type="ECO:0000256" key="8">
    <source>
        <dbReference type="ARBA" id="ARBA00022833"/>
    </source>
</evidence>
<dbReference type="Pfam" id="PF01435">
    <property type="entry name" value="Peptidase_M48"/>
    <property type="match status" value="1"/>
</dbReference>
<evidence type="ECO:0000256" key="3">
    <source>
        <dbReference type="ARBA" id="ARBA00022670"/>
    </source>
</evidence>
<dbReference type="CDD" id="cd07343">
    <property type="entry name" value="M48A_Zmpste24p_like"/>
    <property type="match status" value="1"/>
</dbReference>
<keyword evidence="7" id="KW-0256">Endoplasmic reticulum</keyword>
<evidence type="ECO:0000313" key="15">
    <source>
        <dbReference type="EMBL" id="SVA13329.1"/>
    </source>
</evidence>
<dbReference type="GO" id="GO:0071586">
    <property type="term" value="P:CAAX-box protein processing"/>
    <property type="evidence" value="ECO:0007669"/>
    <property type="project" value="InterPro"/>
</dbReference>
<keyword evidence="6" id="KW-0378">Hydrolase</keyword>
<dbReference type="InterPro" id="IPR001915">
    <property type="entry name" value="Peptidase_M48"/>
</dbReference>
<dbReference type="GO" id="GO:0004222">
    <property type="term" value="F:metalloendopeptidase activity"/>
    <property type="evidence" value="ECO:0007669"/>
    <property type="project" value="InterPro"/>
</dbReference>
<evidence type="ECO:0000259" key="14">
    <source>
        <dbReference type="Pfam" id="PF16491"/>
    </source>
</evidence>
<evidence type="ECO:0000256" key="9">
    <source>
        <dbReference type="ARBA" id="ARBA00022989"/>
    </source>
</evidence>
<dbReference type="AlphaFoldDB" id="A0A381TC69"/>
<feature type="transmembrane region" description="Helical" evidence="12">
    <location>
        <begin position="99"/>
        <end position="125"/>
    </location>
</feature>
<organism evidence="15">
    <name type="scientific">marine metagenome</name>
    <dbReference type="NCBI Taxonomy" id="408172"/>
    <lineage>
        <taxon>unclassified sequences</taxon>
        <taxon>metagenomes</taxon>
        <taxon>ecological metagenomes</taxon>
    </lineage>
</organism>
<keyword evidence="9 12" id="KW-1133">Transmembrane helix</keyword>
<feature type="transmembrane region" description="Helical" evidence="12">
    <location>
        <begin position="284"/>
        <end position="302"/>
    </location>
</feature>